<feature type="transmembrane region" description="Helical" evidence="18">
    <location>
        <begin position="266"/>
        <end position="290"/>
    </location>
</feature>
<organism evidence="21 22">
    <name type="scientific">Paraburkholderia sejongensis</name>
    <dbReference type="NCBI Taxonomy" id="2886946"/>
    <lineage>
        <taxon>Bacteria</taxon>
        <taxon>Pseudomonadati</taxon>
        <taxon>Pseudomonadota</taxon>
        <taxon>Betaproteobacteria</taxon>
        <taxon>Burkholderiales</taxon>
        <taxon>Burkholderiaceae</taxon>
        <taxon>Paraburkholderia</taxon>
    </lineage>
</organism>
<evidence type="ECO:0000256" key="7">
    <source>
        <dbReference type="ARBA" id="ARBA00022692"/>
    </source>
</evidence>
<evidence type="ECO:0000256" key="14">
    <source>
        <dbReference type="ARBA" id="ARBA00023136"/>
    </source>
</evidence>
<feature type="transmembrane region" description="Helical" evidence="18">
    <location>
        <begin position="618"/>
        <end position="634"/>
    </location>
</feature>
<dbReference type="CDD" id="cd01662">
    <property type="entry name" value="Ubiquinol_Oxidase_I"/>
    <property type="match status" value="1"/>
</dbReference>
<comment type="caution">
    <text evidence="21">The sequence shown here is derived from an EMBL/GenBank/DDBJ whole genome shotgun (WGS) entry which is preliminary data.</text>
</comment>
<dbReference type="EMBL" id="JAJITD010000003">
    <property type="protein sequence ID" value="MCC8392277.1"/>
    <property type="molecule type" value="Genomic_DNA"/>
</dbReference>
<evidence type="ECO:0000256" key="9">
    <source>
        <dbReference type="ARBA" id="ARBA00022967"/>
    </source>
</evidence>
<keyword evidence="8" id="KW-0479">Metal-binding</keyword>
<dbReference type="InterPro" id="IPR000298">
    <property type="entry name" value="Cyt_c_oxidase-like_su3"/>
</dbReference>
<evidence type="ECO:0000256" key="13">
    <source>
        <dbReference type="ARBA" id="ARBA00023008"/>
    </source>
</evidence>
<dbReference type="SUPFAM" id="SSF81452">
    <property type="entry name" value="Cytochrome c oxidase subunit III-like"/>
    <property type="match status" value="1"/>
</dbReference>
<evidence type="ECO:0000256" key="5">
    <source>
        <dbReference type="ARBA" id="ARBA00022617"/>
    </source>
</evidence>
<evidence type="ECO:0000256" key="3">
    <source>
        <dbReference type="ARBA" id="ARBA00012949"/>
    </source>
</evidence>
<reference evidence="21 22" key="1">
    <citation type="submission" date="2021-11" db="EMBL/GenBank/DDBJ databases">
        <authorList>
            <person name="Oh E.-T."/>
            <person name="Kim S.-B."/>
        </authorList>
    </citation>
    <scope>NUCLEOTIDE SEQUENCE [LARGE SCALE GENOMIC DNA]</scope>
    <source>
        <strain evidence="21 22">MMS20-SJTR3</strain>
    </source>
</reference>
<evidence type="ECO:0000256" key="2">
    <source>
        <dbReference type="ARBA" id="ARBA00004673"/>
    </source>
</evidence>
<feature type="transmembrane region" description="Helical" evidence="18">
    <location>
        <begin position="781"/>
        <end position="802"/>
    </location>
</feature>
<evidence type="ECO:0000256" key="17">
    <source>
        <dbReference type="SAM" id="MobiDB-lite"/>
    </source>
</evidence>
<feature type="transmembrane region" description="Helical" evidence="18">
    <location>
        <begin position="408"/>
        <end position="432"/>
    </location>
</feature>
<dbReference type="EC" id="7.1.1.9" evidence="3"/>
<evidence type="ECO:0000256" key="10">
    <source>
        <dbReference type="ARBA" id="ARBA00022982"/>
    </source>
</evidence>
<evidence type="ECO:0000256" key="1">
    <source>
        <dbReference type="ARBA" id="ARBA00004141"/>
    </source>
</evidence>
<comment type="similarity">
    <text evidence="16">Belongs to the heme-copper respiratory oxidase family.</text>
</comment>
<dbReference type="Gene3D" id="1.20.120.80">
    <property type="entry name" value="Cytochrome c oxidase, subunit III, four-helix bundle"/>
    <property type="match status" value="1"/>
</dbReference>
<dbReference type="PROSITE" id="PS50855">
    <property type="entry name" value="COX1"/>
    <property type="match status" value="1"/>
</dbReference>
<evidence type="ECO:0000256" key="4">
    <source>
        <dbReference type="ARBA" id="ARBA00022448"/>
    </source>
</evidence>
<dbReference type="SUPFAM" id="SSF81442">
    <property type="entry name" value="Cytochrome c oxidase subunit I-like"/>
    <property type="match status" value="1"/>
</dbReference>
<evidence type="ECO:0000256" key="16">
    <source>
        <dbReference type="RuleBase" id="RU000370"/>
    </source>
</evidence>
<feature type="transmembrane region" description="Helical" evidence="18">
    <location>
        <begin position="135"/>
        <end position="156"/>
    </location>
</feature>
<dbReference type="InterPro" id="IPR000883">
    <property type="entry name" value="Cyt_C_Oxase_1"/>
</dbReference>
<evidence type="ECO:0000313" key="22">
    <source>
        <dbReference type="Proteomes" id="UP001431019"/>
    </source>
</evidence>
<evidence type="ECO:0000313" key="21">
    <source>
        <dbReference type="EMBL" id="MCC8392277.1"/>
    </source>
</evidence>
<feature type="transmembrane region" description="Helical" evidence="18">
    <location>
        <begin position="374"/>
        <end position="396"/>
    </location>
</feature>
<keyword evidence="12" id="KW-0408">Iron</keyword>
<protein>
    <recommendedName>
        <fullName evidence="3">cytochrome-c oxidase</fullName>
        <ecNumber evidence="3">7.1.1.9</ecNumber>
    </recommendedName>
</protein>
<sequence>MSTLERQASLHADLNIKDGADASADTRALLADTWSDPPGVLGWFSAINHKTIARRFIVTTFVLFVLAGLLAMVMRTQLARPNNHLVGPDFYDQLFTMHGTTMMFLFAVPVMQAVAGYLVPLMIGARSVAFPRMNAYAYWVFLFGGLTLYIAFALGAGPRSGWFSYVPLAGPDYATGKGSDIWAQMITFTELSALLEAIVLITTILKMRAPGMSLNRLPLFVWATLVTQFMVLFAMPAIMLASTALILDRLVSTQFYNPSLGGDVLLWQHLFWFFGHPEVYLIFIPALGFMSSIIEAFSRRPVVGYPAMVLALIATAFLAFGLWVHHMFATTVPELGKSFFTAASVLIAVPSGIQIFCWLATLLTGRLRLRVPMLFVLAFFFILVLGGMTGIMLGAVPLDLQVHDTYFVVAHLHYVLIGGAVFPLFGAFFYWFPKMTGRLLDERLGRWQFWLFFIGFNVTFLPMHWLGLHGMTRRIWTYPDGLGWGPVNLAATLGAYLMAVSVLLFVVNVARSRRRGAAAPADPWGAGTLEWSMPSPPPPHNFDVLPIVYGRHPLWEPRQQPASVSGLTAAAREVLTTSALDAVPETRPLFPQPSIWPFLSALATTVFFIGSIYTPTAVWWGTVPVAVAMIVWFWPTRASNAVARALERWPAARGGERGSARRGGGAGALQRAAGAAGAARADRTAAPPGSANPTSASAPAEAQLPRIRAVTPPQPDSNASSASTLDVRALPSFEFGHRSLMWWATAGLMVIEGTVFAMAVGMYFYLRSVNVAWPLNAPPPALLWGTLNTLVLLLSLWPNQLAKRAAERGDRPGACLWLAVCLVFALAFLVLRGFEFAALNVMWYGNAYGSIVWLLLGLHTTHLVTDTIDTAVLAVLLKTGPYESKRLLDTSENAIYWYFVVLSWLPIYAVIYFAPRMHL</sequence>
<feature type="transmembrane region" description="Helical" evidence="18">
    <location>
        <begin position="217"/>
        <end position="246"/>
    </location>
</feature>
<feature type="transmembrane region" description="Helical" evidence="18">
    <location>
        <begin position="487"/>
        <end position="507"/>
    </location>
</feature>
<feature type="transmembrane region" description="Helical" evidence="18">
    <location>
        <begin position="444"/>
        <end position="467"/>
    </location>
</feature>
<name>A0ABS8JR24_9BURK</name>
<feature type="transmembrane region" description="Helical" evidence="18">
    <location>
        <begin position="302"/>
        <end position="324"/>
    </location>
</feature>
<feature type="transmembrane region" description="Helical" evidence="18">
    <location>
        <begin position="94"/>
        <end position="123"/>
    </location>
</feature>
<feature type="transmembrane region" description="Helical" evidence="18">
    <location>
        <begin position="895"/>
        <end position="914"/>
    </location>
</feature>
<dbReference type="Proteomes" id="UP001431019">
    <property type="component" value="Unassembled WGS sequence"/>
</dbReference>
<keyword evidence="13" id="KW-0186">Copper</keyword>
<feature type="transmembrane region" description="Helical" evidence="18">
    <location>
        <begin position="181"/>
        <end position="205"/>
    </location>
</feature>
<keyword evidence="10 16" id="KW-0249">Electron transport</keyword>
<evidence type="ECO:0000259" key="20">
    <source>
        <dbReference type="PROSITE" id="PS50855"/>
    </source>
</evidence>
<accession>A0ABS8JR24</accession>
<feature type="region of interest" description="Disordered" evidence="17">
    <location>
        <begin position="677"/>
        <end position="701"/>
    </location>
</feature>
<feature type="transmembrane region" description="Helical" evidence="18">
    <location>
        <begin position="740"/>
        <end position="766"/>
    </location>
</feature>
<keyword evidence="11 18" id="KW-1133">Transmembrane helix</keyword>
<gene>
    <name evidence="21" type="primary">ctaD</name>
    <name evidence="21" type="ORF">LJ656_06715</name>
</gene>
<evidence type="ECO:0000259" key="19">
    <source>
        <dbReference type="PROSITE" id="PS50253"/>
    </source>
</evidence>
<evidence type="ECO:0000256" key="6">
    <source>
        <dbReference type="ARBA" id="ARBA00022660"/>
    </source>
</evidence>
<dbReference type="PROSITE" id="PS00077">
    <property type="entry name" value="COX1_CUB"/>
    <property type="match status" value="1"/>
</dbReference>
<comment type="pathway">
    <text evidence="2">Energy metabolism; oxidative phosphorylation.</text>
</comment>
<dbReference type="InterPro" id="IPR013833">
    <property type="entry name" value="Cyt_c_oxidase_su3_a-hlx"/>
</dbReference>
<keyword evidence="14 18" id="KW-0472">Membrane</keyword>
<feature type="domain" description="Cytochrome oxidase subunit I profile" evidence="20">
    <location>
        <begin position="43"/>
        <end position="549"/>
    </location>
</feature>
<evidence type="ECO:0000256" key="15">
    <source>
        <dbReference type="ARBA" id="ARBA00047816"/>
    </source>
</evidence>
<dbReference type="PANTHER" id="PTHR10422:SF18">
    <property type="entry name" value="CYTOCHROME C OXIDASE SUBUNIT 1"/>
    <property type="match status" value="1"/>
</dbReference>
<comment type="catalytic activity">
    <reaction evidence="15">
        <text>4 Fe(II)-[cytochrome c] + O2 + 8 H(+)(in) = 4 Fe(III)-[cytochrome c] + 2 H2O + 4 H(+)(out)</text>
        <dbReference type="Rhea" id="RHEA:11436"/>
        <dbReference type="Rhea" id="RHEA-COMP:10350"/>
        <dbReference type="Rhea" id="RHEA-COMP:14399"/>
        <dbReference type="ChEBI" id="CHEBI:15377"/>
        <dbReference type="ChEBI" id="CHEBI:15378"/>
        <dbReference type="ChEBI" id="CHEBI:15379"/>
        <dbReference type="ChEBI" id="CHEBI:29033"/>
        <dbReference type="ChEBI" id="CHEBI:29034"/>
        <dbReference type="EC" id="7.1.1.9"/>
    </reaction>
</comment>
<dbReference type="InterPro" id="IPR014241">
    <property type="entry name" value="Cyt_c_oxidase_su1_bac"/>
</dbReference>
<keyword evidence="7 16" id="KW-0812">Transmembrane</keyword>
<feature type="domain" description="Heme-copper oxidase subunit III family profile" evidence="19">
    <location>
        <begin position="748"/>
        <end position="916"/>
    </location>
</feature>
<keyword evidence="5 16" id="KW-0349">Heme</keyword>
<feature type="transmembrane region" description="Helical" evidence="18">
    <location>
        <begin position="814"/>
        <end position="834"/>
    </location>
</feature>
<proteinExistence type="inferred from homology"/>
<feature type="transmembrane region" description="Helical" evidence="18">
    <location>
        <begin position="339"/>
        <end position="362"/>
    </location>
</feature>
<evidence type="ECO:0000256" key="18">
    <source>
        <dbReference type="SAM" id="Phobius"/>
    </source>
</evidence>
<dbReference type="InterPro" id="IPR023615">
    <property type="entry name" value="Cyt_c_Oxase_su1_BS"/>
</dbReference>
<keyword evidence="22" id="KW-1185">Reference proteome</keyword>
<keyword evidence="6 16" id="KW-0679">Respiratory chain</keyword>
<dbReference type="InterPro" id="IPR023616">
    <property type="entry name" value="Cyt_c_oxase-like_su1_dom"/>
</dbReference>
<dbReference type="InterPro" id="IPR036927">
    <property type="entry name" value="Cyt_c_oxase-like_su1_sf"/>
</dbReference>
<dbReference type="PANTHER" id="PTHR10422">
    <property type="entry name" value="CYTOCHROME C OXIDASE SUBUNIT 1"/>
    <property type="match status" value="1"/>
</dbReference>
<comment type="subcellular location">
    <subcellularLocation>
        <location evidence="1">Membrane</location>
        <topology evidence="1">Multi-pass membrane protein</topology>
    </subcellularLocation>
</comment>
<dbReference type="RefSeq" id="WP_230508491.1">
    <property type="nucleotide sequence ID" value="NZ_JAJITD010000003.1"/>
</dbReference>
<dbReference type="NCBIfam" id="TIGR02891">
    <property type="entry name" value="CtaD_CoxA"/>
    <property type="match status" value="1"/>
</dbReference>
<dbReference type="PROSITE" id="PS50253">
    <property type="entry name" value="COX3"/>
    <property type="match status" value="1"/>
</dbReference>
<dbReference type="InterPro" id="IPR035973">
    <property type="entry name" value="Cyt_c_oxidase_su3-like_sf"/>
</dbReference>
<keyword evidence="4 16" id="KW-0813">Transport</keyword>
<feature type="transmembrane region" description="Helical" evidence="18">
    <location>
        <begin position="56"/>
        <end position="74"/>
    </location>
</feature>
<evidence type="ECO:0000256" key="8">
    <source>
        <dbReference type="ARBA" id="ARBA00022723"/>
    </source>
</evidence>
<keyword evidence="9" id="KW-1278">Translocase</keyword>
<evidence type="ECO:0000256" key="12">
    <source>
        <dbReference type="ARBA" id="ARBA00023004"/>
    </source>
</evidence>
<dbReference type="Pfam" id="PF00115">
    <property type="entry name" value="COX1"/>
    <property type="match status" value="1"/>
</dbReference>
<dbReference type="Gene3D" id="1.20.210.10">
    <property type="entry name" value="Cytochrome c oxidase-like, subunit I domain"/>
    <property type="match status" value="1"/>
</dbReference>
<feature type="transmembrane region" description="Helical" evidence="18">
    <location>
        <begin position="595"/>
        <end position="612"/>
    </location>
</feature>
<evidence type="ECO:0000256" key="11">
    <source>
        <dbReference type="ARBA" id="ARBA00022989"/>
    </source>
</evidence>
<dbReference type="PRINTS" id="PR01165">
    <property type="entry name" value="CYCOXIDASEI"/>
</dbReference>